<keyword evidence="3" id="KW-0378">Hydrolase</keyword>
<dbReference type="SMART" id="SM00645">
    <property type="entry name" value="Pept_C1"/>
    <property type="match status" value="1"/>
</dbReference>
<evidence type="ECO:0000256" key="2">
    <source>
        <dbReference type="ARBA" id="ARBA00022670"/>
    </source>
</evidence>
<keyword evidence="5" id="KW-0865">Zymogen</keyword>
<protein>
    <recommendedName>
        <fullName evidence="11">Papain family cysteine protease</fullName>
    </recommendedName>
</protein>
<evidence type="ECO:0000256" key="6">
    <source>
        <dbReference type="ARBA" id="ARBA00023157"/>
    </source>
</evidence>
<dbReference type="RefSeq" id="XP_009162111.1">
    <property type="nucleotide sequence ID" value="XM_009163847.1"/>
</dbReference>
<feature type="domain" description="Cathepsin propeptide inhibitor" evidence="8">
    <location>
        <begin position="305"/>
        <end position="357"/>
    </location>
</feature>
<evidence type="ECO:0000256" key="1">
    <source>
        <dbReference type="ARBA" id="ARBA00008455"/>
    </source>
</evidence>
<evidence type="ECO:0000313" key="9">
    <source>
        <dbReference type="EMBL" id="KER34143.1"/>
    </source>
</evidence>
<dbReference type="EMBL" id="KL596619">
    <property type="protein sequence ID" value="KER34143.1"/>
    <property type="molecule type" value="Genomic_DNA"/>
</dbReference>
<evidence type="ECO:0000256" key="5">
    <source>
        <dbReference type="ARBA" id="ARBA00023145"/>
    </source>
</evidence>
<sequence length="542" mass="61513">MRNSKGTTANPMRLMVNDIKRFNIFEDNLKQAEFYQTLERGTALYGVTRFSDLTGDEFREAFLGLRRDQQYSTTSHSYVKKDSVSIPQDYDWRVYGAVGPVLDQGHCGSCWAFSVIGNIEGQWFRKTGQLVSLSKQRASMSPEPPILSLIVRLLNLNKLNNAYSASRIQQDYVSYMRNSKGTTANPMRLMVNDIKRFNIFEDNLKQAEFYQTLERGTALYGVTRFSDLTGDEFREAFLGLRRDQQYSTTSHSYVKKDSVSIPQDYDWRVYGAVGPVLDQGHCGSCWAFSVIGNIEGQWFRKTGQLVSLSKQNLHLDDKLRFSIFRDNLKRLQHLRKHDQGTAVYGITKFSDLTAEEFRLRYLGARFHLETSRAELYGFDGLGDVPEKFDWRELGAVGPIQDQGERGSCWAFSTIGNIEGQWFKKTGQLLTLSEQQLIDCDSVDDGCGGGYPPDTYGDIVKMGGLELNADYPYTAADGVCKMDRSKFKAYVNKSLVLPTKENQQAVWLAKNGPLSAGINADYLQVVTLFYERFVSDPTTLSKF</sequence>
<comment type="similarity">
    <text evidence="1">Belongs to the peptidase C1 family.</text>
</comment>
<feature type="domain" description="Peptidase C1A papain C-terminal" evidence="7">
    <location>
        <begin position="384"/>
        <end position="542"/>
    </location>
</feature>
<dbReference type="AlphaFoldDB" id="A0A075A374"/>
<dbReference type="Proteomes" id="UP000054324">
    <property type="component" value="Unassembled WGS sequence"/>
</dbReference>
<dbReference type="SUPFAM" id="SSF54001">
    <property type="entry name" value="Cysteine proteinases"/>
    <property type="match status" value="3"/>
</dbReference>
<dbReference type="GO" id="GO:0006508">
    <property type="term" value="P:proteolysis"/>
    <property type="evidence" value="ECO:0007669"/>
    <property type="project" value="UniProtKB-KW"/>
</dbReference>
<organism evidence="9 10">
    <name type="scientific">Opisthorchis viverrini</name>
    <name type="common">Southeast Asian liver fluke</name>
    <dbReference type="NCBI Taxonomy" id="6198"/>
    <lineage>
        <taxon>Eukaryota</taxon>
        <taxon>Metazoa</taxon>
        <taxon>Spiralia</taxon>
        <taxon>Lophotrochozoa</taxon>
        <taxon>Platyhelminthes</taxon>
        <taxon>Trematoda</taxon>
        <taxon>Digenea</taxon>
        <taxon>Opisthorchiida</taxon>
        <taxon>Opisthorchiata</taxon>
        <taxon>Opisthorchiidae</taxon>
        <taxon>Opisthorchis</taxon>
    </lineage>
</organism>
<feature type="non-terminal residue" evidence="9">
    <location>
        <position position="542"/>
    </location>
</feature>
<dbReference type="CTD" id="20326599"/>
<accession>A0A075A374</accession>
<evidence type="ECO:0008006" key="11">
    <source>
        <dbReference type="Google" id="ProtNLM"/>
    </source>
</evidence>
<dbReference type="InterPro" id="IPR000668">
    <property type="entry name" value="Peptidase_C1A_C"/>
</dbReference>
<dbReference type="InterPro" id="IPR013128">
    <property type="entry name" value="Peptidase_C1A"/>
</dbReference>
<keyword evidence="2" id="KW-0645">Protease</keyword>
<dbReference type="InterPro" id="IPR039417">
    <property type="entry name" value="Peptidase_C1A_papain-like"/>
</dbReference>
<proteinExistence type="inferred from homology"/>
<dbReference type="STRING" id="6198.A0A075A374"/>
<gene>
    <name evidence="9" type="ORF">T265_12431</name>
</gene>
<dbReference type="KEGG" id="ovi:T265_12431"/>
<dbReference type="Gene3D" id="1.10.287.2250">
    <property type="match status" value="1"/>
</dbReference>
<evidence type="ECO:0000256" key="3">
    <source>
        <dbReference type="ARBA" id="ARBA00022801"/>
    </source>
</evidence>
<keyword evidence="6" id="KW-1015">Disulfide bond</keyword>
<dbReference type="Pfam" id="PF08246">
    <property type="entry name" value="Inhibitor_I29"/>
    <property type="match status" value="3"/>
</dbReference>
<feature type="domain" description="Cathepsin propeptide inhibitor" evidence="8">
    <location>
        <begin position="16"/>
        <end position="58"/>
    </location>
</feature>
<dbReference type="PROSITE" id="PS00139">
    <property type="entry name" value="THIOL_PROTEASE_CYS"/>
    <property type="match status" value="3"/>
</dbReference>
<keyword evidence="4" id="KW-0788">Thiol protease</keyword>
<dbReference type="SMART" id="SM00848">
    <property type="entry name" value="Inhibitor_I29"/>
    <property type="match status" value="3"/>
</dbReference>
<evidence type="ECO:0000313" key="10">
    <source>
        <dbReference type="Proteomes" id="UP000054324"/>
    </source>
</evidence>
<dbReference type="CDD" id="cd02248">
    <property type="entry name" value="Peptidase_C1A"/>
    <property type="match status" value="1"/>
</dbReference>
<dbReference type="InterPro" id="IPR000169">
    <property type="entry name" value="Pept_cys_AS"/>
</dbReference>
<evidence type="ECO:0000259" key="8">
    <source>
        <dbReference type="SMART" id="SM00848"/>
    </source>
</evidence>
<dbReference type="GO" id="GO:0008234">
    <property type="term" value="F:cysteine-type peptidase activity"/>
    <property type="evidence" value="ECO:0007669"/>
    <property type="project" value="UniProtKB-KW"/>
</dbReference>
<keyword evidence="10" id="KW-1185">Reference proteome</keyword>
<name>A0A075A374_OPIVI</name>
<dbReference type="InterPro" id="IPR038765">
    <property type="entry name" value="Papain-like_cys_pep_sf"/>
</dbReference>
<dbReference type="OrthoDB" id="387093at2759"/>
<evidence type="ECO:0000256" key="4">
    <source>
        <dbReference type="ARBA" id="ARBA00022807"/>
    </source>
</evidence>
<dbReference type="GeneID" id="20326599"/>
<reference evidence="9 10" key="1">
    <citation type="submission" date="2013-11" db="EMBL/GenBank/DDBJ databases">
        <title>Opisthorchis viverrini - life in the bile duct.</title>
        <authorList>
            <person name="Young N.D."/>
            <person name="Nagarajan N."/>
            <person name="Lin S.J."/>
            <person name="Korhonen P.K."/>
            <person name="Jex A.R."/>
            <person name="Hall R.S."/>
            <person name="Safavi-Hemami H."/>
            <person name="Kaewkong W."/>
            <person name="Bertrand D."/>
            <person name="Gao S."/>
            <person name="Seet Q."/>
            <person name="Wongkham S."/>
            <person name="Teh B.T."/>
            <person name="Wongkham C."/>
            <person name="Intapan P.M."/>
            <person name="Maleewong W."/>
            <person name="Yang X."/>
            <person name="Hu M."/>
            <person name="Wang Z."/>
            <person name="Hofmann A."/>
            <person name="Sternberg P.W."/>
            <person name="Tan P."/>
            <person name="Wang J."/>
            <person name="Gasser R.B."/>
        </authorList>
    </citation>
    <scope>NUCLEOTIDE SEQUENCE [LARGE SCALE GENOMIC DNA]</scope>
</reference>
<feature type="domain" description="Cathepsin propeptide inhibitor" evidence="8">
    <location>
        <begin position="172"/>
        <end position="233"/>
    </location>
</feature>
<dbReference type="InterPro" id="IPR013201">
    <property type="entry name" value="Prot_inhib_I29"/>
</dbReference>
<dbReference type="Gene3D" id="3.90.70.10">
    <property type="entry name" value="Cysteine proteinases"/>
    <property type="match status" value="3"/>
</dbReference>
<dbReference type="PANTHER" id="PTHR12411">
    <property type="entry name" value="CYSTEINE PROTEASE FAMILY C1-RELATED"/>
    <property type="match status" value="1"/>
</dbReference>
<evidence type="ECO:0000259" key="7">
    <source>
        <dbReference type="SMART" id="SM00645"/>
    </source>
</evidence>
<dbReference type="Pfam" id="PF00112">
    <property type="entry name" value="Peptidase_C1"/>
    <property type="match status" value="3"/>
</dbReference>